<reference evidence="1" key="1">
    <citation type="journal article" date="2019" name="Sci. Rep.">
        <title>Draft genome of Tanacetum cinerariifolium, the natural source of mosquito coil.</title>
        <authorList>
            <person name="Yamashiro T."/>
            <person name="Shiraishi A."/>
            <person name="Satake H."/>
            <person name="Nakayama K."/>
        </authorList>
    </citation>
    <scope>NUCLEOTIDE SEQUENCE</scope>
</reference>
<name>A0A699H6M7_TANCI</name>
<sequence length="91" mass="10676">MLKLTFWTRGGRGGDYMEDYKSNESSLRLFLPMVFLDKDNFSELSHEDGQFKTFVQHVESTTRKSIELKSLKKIDLAFMSIDNDGHRFLCF</sequence>
<proteinExistence type="predicted"/>
<protein>
    <submittedName>
        <fullName evidence="1">Uncharacterized protein</fullName>
    </submittedName>
</protein>
<dbReference type="EMBL" id="BKCJ010094681">
    <property type="protein sequence ID" value="GEX19731.1"/>
    <property type="molecule type" value="Genomic_DNA"/>
</dbReference>
<comment type="caution">
    <text evidence="1">The sequence shown here is derived from an EMBL/GenBank/DDBJ whole genome shotgun (WGS) entry which is preliminary data.</text>
</comment>
<organism evidence="1">
    <name type="scientific">Tanacetum cinerariifolium</name>
    <name type="common">Dalmatian daisy</name>
    <name type="synonym">Chrysanthemum cinerariifolium</name>
    <dbReference type="NCBI Taxonomy" id="118510"/>
    <lineage>
        <taxon>Eukaryota</taxon>
        <taxon>Viridiplantae</taxon>
        <taxon>Streptophyta</taxon>
        <taxon>Embryophyta</taxon>
        <taxon>Tracheophyta</taxon>
        <taxon>Spermatophyta</taxon>
        <taxon>Magnoliopsida</taxon>
        <taxon>eudicotyledons</taxon>
        <taxon>Gunneridae</taxon>
        <taxon>Pentapetalae</taxon>
        <taxon>asterids</taxon>
        <taxon>campanulids</taxon>
        <taxon>Asterales</taxon>
        <taxon>Asteraceae</taxon>
        <taxon>Asteroideae</taxon>
        <taxon>Anthemideae</taxon>
        <taxon>Anthemidinae</taxon>
        <taxon>Tanacetum</taxon>
    </lineage>
</organism>
<evidence type="ECO:0000313" key="1">
    <source>
        <dbReference type="EMBL" id="GEX19731.1"/>
    </source>
</evidence>
<accession>A0A699H6M7</accession>
<gene>
    <name evidence="1" type="ORF">Tci_291706</name>
</gene>
<dbReference type="AlphaFoldDB" id="A0A699H6M7"/>